<dbReference type="EMBL" id="LBOG01000003">
    <property type="protein sequence ID" value="KKP30223.1"/>
    <property type="molecule type" value="Genomic_DNA"/>
</dbReference>
<sequence>MKSLTNILRRSNITPFERVKALVHNDIHREKTGKDGLSESDIYALTKGWNPNRPEASEYNKYINIVQLEDTMKMDTQMFLYRSELSLLRNQRMLDHFLSYAKRLKHISERVFTKDITTDESIRFLIRNTYLRYENLLHLFTFYNLSKEIRDDFLLLDAEITGCEKYMNDQVFLYERYKDGSLSSDDKNLIVDRIYSRMYYEGAKKIKKSTAEKDGFLPHAFFAELPIKDLFRKIVTDRCVASCKKDIDTEDGILTLVEEYAKSRHISIEKLVKDTLFEWLGDGLFINDYSPIYVSERFDTWNGNTKKNHKELFMAWYEELQKSKQYFEELFDSKKLNKKTVEKDFLEMTRKIEVVTGESLYTCSEDTDFISEYKKQIEILFPISSMFLFIEKNATPIMNHQTLCQFKKLTQNTSTLFDVDMSERYTEFVNLYEEEVDLMNLSLARLIDVATEHLYTEESLKYILDINDECFVFDLNTIKVEKIADIAQKYSDEFKKLGI</sequence>
<reference evidence="1 2" key="1">
    <citation type="journal article" date="2015" name="Nature">
        <title>rRNA introns, odd ribosomes, and small enigmatic genomes across a large radiation of phyla.</title>
        <authorList>
            <person name="Brown C.T."/>
            <person name="Hug L.A."/>
            <person name="Thomas B.C."/>
            <person name="Sharon I."/>
            <person name="Castelle C.J."/>
            <person name="Singh A."/>
            <person name="Wilkins M.J."/>
            <person name="Williams K.H."/>
            <person name="Banfield J.F."/>
        </authorList>
    </citation>
    <scope>NUCLEOTIDE SEQUENCE [LARGE SCALE GENOMIC DNA]</scope>
</reference>
<evidence type="ECO:0000313" key="1">
    <source>
        <dbReference type="EMBL" id="KKP30223.1"/>
    </source>
</evidence>
<dbReference type="AlphaFoldDB" id="A0A0F9YFR6"/>
<dbReference type="Proteomes" id="UP000034934">
    <property type="component" value="Unassembled WGS sequence"/>
</dbReference>
<name>A0A0F9YFR6_9BACT</name>
<accession>A0A0F9YFR6</accession>
<gene>
    <name evidence="1" type="ORF">UR19_C0003G0059</name>
</gene>
<organism evidence="1 2">
    <name type="scientific">Candidatus Nomurabacteria bacterium GW2011_GWF1_31_48</name>
    <dbReference type="NCBI Taxonomy" id="1618767"/>
    <lineage>
        <taxon>Bacteria</taxon>
        <taxon>Candidatus Nomuraibacteriota</taxon>
    </lineage>
</organism>
<proteinExistence type="predicted"/>
<evidence type="ECO:0000313" key="2">
    <source>
        <dbReference type="Proteomes" id="UP000034934"/>
    </source>
</evidence>
<comment type="caution">
    <text evidence="1">The sequence shown here is derived from an EMBL/GenBank/DDBJ whole genome shotgun (WGS) entry which is preliminary data.</text>
</comment>
<protein>
    <submittedName>
        <fullName evidence="1">Uncharacterized protein</fullName>
    </submittedName>
</protein>